<gene>
    <name evidence="2" type="ORF">MPRF_42390</name>
</gene>
<dbReference type="Pfam" id="PF12680">
    <property type="entry name" value="SnoaL_2"/>
    <property type="match status" value="1"/>
</dbReference>
<dbReference type="RefSeq" id="WP_163767570.1">
    <property type="nucleotide sequence ID" value="NZ_AP022598.1"/>
</dbReference>
<dbReference type="InterPro" id="IPR037401">
    <property type="entry name" value="SnoaL-like"/>
</dbReference>
<evidence type="ECO:0000313" key="2">
    <source>
        <dbReference type="EMBL" id="BBY77340.1"/>
    </source>
</evidence>
<evidence type="ECO:0000259" key="1">
    <source>
        <dbReference type="Pfam" id="PF12680"/>
    </source>
</evidence>
<organism evidence="2 3">
    <name type="scientific">Mycolicibacterium parafortuitum</name>
    <name type="common">Mycobacterium parafortuitum</name>
    <dbReference type="NCBI Taxonomy" id="39692"/>
    <lineage>
        <taxon>Bacteria</taxon>
        <taxon>Bacillati</taxon>
        <taxon>Actinomycetota</taxon>
        <taxon>Actinomycetes</taxon>
        <taxon>Mycobacteriales</taxon>
        <taxon>Mycobacteriaceae</taxon>
        <taxon>Mycolicibacterium</taxon>
    </lineage>
</organism>
<dbReference type="InterPro" id="IPR032710">
    <property type="entry name" value="NTF2-like_dom_sf"/>
</dbReference>
<name>A0A7I7U808_MYCPF</name>
<dbReference type="GO" id="GO:0016853">
    <property type="term" value="F:isomerase activity"/>
    <property type="evidence" value="ECO:0007669"/>
    <property type="project" value="UniProtKB-KW"/>
</dbReference>
<dbReference type="Proteomes" id="UP000466554">
    <property type="component" value="Chromosome"/>
</dbReference>
<dbReference type="SUPFAM" id="SSF54427">
    <property type="entry name" value="NTF2-like"/>
    <property type="match status" value="1"/>
</dbReference>
<evidence type="ECO:0000313" key="3">
    <source>
        <dbReference type="Proteomes" id="UP000466554"/>
    </source>
</evidence>
<sequence length="137" mass="15348">MNTRETVNELLRRIASGNQAYIAELYAEQISWKLNWPAGDYANVIPWIQQRSTRGGIEEHFRLIADYHVAKLSSAEVISILVDGHDAVVLGELHNTAEPTGRSYDAAFALHVTVEDGLITRHHIYEDSLSVFRAFAG</sequence>
<dbReference type="EMBL" id="AP022598">
    <property type="protein sequence ID" value="BBY77340.1"/>
    <property type="molecule type" value="Genomic_DNA"/>
</dbReference>
<accession>A0A7I7U808</accession>
<reference evidence="2 3" key="1">
    <citation type="journal article" date="2019" name="Emerg. Microbes Infect.">
        <title>Comprehensive subspecies identification of 175 nontuberculous mycobacteria species based on 7547 genomic profiles.</title>
        <authorList>
            <person name="Matsumoto Y."/>
            <person name="Kinjo T."/>
            <person name="Motooka D."/>
            <person name="Nabeya D."/>
            <person name="Jung N."/>
            <person name="Uechi K."/>
            <person name="Horii T."/>
            <person name="Iida T."/>
            <person name="Fujita J."/>
            <person name="Nakamura S."/>
        </authorList>
    </citation>
    <scope>NUCLEOTIDE SEQUENCE [LARGE SCALE GENOMIC DNA]</scope>
    <source>
        <strain evidence="2 3">JCM 6367</strain>
    </source>
</reference>
<protein>
    <submittedName>
        <fullName evidence="2">Ketosteroid isomerase</fullName>
    </submittedName>
</protein>
<dbReference type="AlphaFoldDB" id="A0A7I7U808"/>
<feature type="domain" description="SnoaL-like" evidence="1">
    <location>
        <begin position="7"/>
        <end position="122"/>
    </location>
</feature>
<proteinExistence type="predicted"/>
<dbReference type="Gene3D" id="3.10.450.50">
    <property type="match status" value="1"/>
</dbReference>
<keyword evidence="2" id="KW-0413">Isomerase</keyword>